<proteinExistence type="predicted"/>
<keyword evidence="3" id="KW-1185">Reference proteome</keyword>
<dbReference type="eggNOG" id="COG1555">
    <property type="taxonomic scope" value="Bacteria"/>
</dbReference>
<dbReference type="GO" id="GO:0015627">
    <property type="term" value="C:type II protein secretion system complex"/>
    <property type="evidence" value="ECO:0007669"/>
    <property type="project" value="TreeGrafter"/>
</dbReference>
<accession>G5H7J7</accession>
<evidence type="ECO:0008006" key="4">
    <source>
        <dbReference type="Google" id="ProtNLM"/>
    </source>
</evidence>
<dbReference type="RefSeq" id="WP_009133846.1">
    <property type="nucleotide sequence ID" value="NZ_CP102250.1"/>
</dbReference>
<dbReference type="Proteomes" id="UP000006008">
    <property type="component" value="Unassembled WGS sequence"/>
</dbReference>
<dbReference type="GO" id="GO:0015628">
    <property type="term" value="P:protein secretion by the type II secretion system"/>
    <property type="evidence" value="ECO:0007669"/>
    <property type="project" value="TreeGrafter"/>
</dbReference>
<evidence type="ECO:0000313" key="2">
    <source>
        <dbReference type="EMBL" id="EHB92836.1"/>
    </source>
</evidence>
<dbReference type="STRING" id="742725.HMPREF9450_01040"/>
<gene>
    <name evidence="2" type="ORF">HMPREF9450_01040</name>
</gene>
<dbReference type="AlphaFoldDB" id="G5H7J7"/>
<dbReference type="PATRIC" id="fig|742725.3.peg.1100"/>
<dbReference type="SUPFAM" id="SSF47781">
    <property type="entry name" value="RuvA domain 2-like"/>
    <property type="match status" value="3"/>
</dbReference>
<protein>
    <recommendedName>
        <fullName evidence="4">Competence protein ComEA helix-hairpin-helix repeat region</fullName>
    </recommendedName>
</protein>
<feature type="compositionally biased region" description="Polar residues" evidence="1">
    <location>
        <begin position="188"/>
        <end position="197"/>
    </location>
</feature>
<name>G5H7J7_9BACT</name>
<reference evidence="2 3" key="1">
    <citation type="submission" date="2011-08" db="EMBL/GenBank/DDBJ databases">
        <title>The Genome Sequence of Alistipes indistinctus YIT 12060.</title>
        <authorList>
            <consortium name="The Broad Institute Genome Sequencing Platform"/>
            <person name="Earl A."/>
            <person name="Ward D."/>
            <person name="Feldgarden M."/>
            <person name="Gevers D."/>
            <person name="Morotomi M."/>
            <person name="Young S.K."/>
            <person name="Zeng Q."/>
            <person name="Gargeya S."/>
            <person name="Fitzgerald M."/>
            <person name="Haas B."/>
            <person name="Abouelleil A."/>
            <person name="Alvarado L."/>
            <person name="Arachchi H.M."/>
            <person name="Berlin A."/>
            <person name="Brown A."/>
            <person name="Chapman S.B."/>
            <person name="Chen Z."/>
            <person name="Dunbar C."/>
            <person name="Freedman E."/>
            <person name="Gearin G."/>
            <person name="Gellesch M."/>
            <person name="Goldberg J."/>
            <person name="Griggs A."/>
            <person name="Gujja S."/>
            <person name="Heiman D."/>
            <person name="Howarth C."/>
            <person name="Larson L."/>
            <person name="Lui A."/>
            <person name="MacDonald P.J.P."/>
            <person name="Montmayeur A."/>
            <person name="Murphy C."/>
            <person name="Neiman D."/>
            <person name="Pearson M."/>
            <person name="Priest M."/>
            <person name="Roberts A."/>
            <person name="Saif S."/>
            <person name="Shea T."/>
            <person name="Shenoy N."/>
            <person name="Sisk P."/>
            <person name="Stolte C."/>
            <person name="Sykes S."/>
            <person name="Wortman J."/>
            <person name="Nusbaum C."/>
            <person name="Birren B."/>
        </authorList>
    </citation>
    <scope>NUCLEOTIDE SEQUENCE [LARGE SCALE GENOMIC DNA]</scope>
    <source>
        <strain evidence="2 3">YIT 12060</strain>
    </source>
</reference>
<dbReference type="OrthoDB" id="981124at2"/>
<evidence type="ECO:0000313" key="3">
    <source>
        <dbReference type="Proteomes" id="UP000006008"/>
    </source>
</evidence>
<dbReference type="Gene3D" id="1.10.150.320">
    <property type="entry name" value="Photosystem II 12 kDa extrinsic protein"/>
    <property type="match status" value="1"/>
</dbReference>
<dbReference type="PANTHER" id="PTHR21180">
    <property type="entry name" value="ENDONUCLEASE/EXONUCLEASE/PHOSPHATASE FAMILY DOMAIN-CONTAINING PROTEIN 1"/>
    <property type="match status" value="1"/>
</dbReference>
<dbReference type="GeneID" id="92815940"/>
<organism evidence="2 3">
    <name type="scientific">Alistipes indistinctus YIT 12060</name>
    <dbReference type="NCBI Taxonomy" id="742725"/>
    <lineage>
        <taxon>Bacteria</taxon>
        <taxon>Pseudomonadati</taxon>
        <taxon>Bacteroidota</taxon>
        <taxon>Bacteroidia</taxon>
        <taxon>Bacteroidales</taxon>
        <taxon>Rikenellaceae</taxon>
        <taxon>Alistipes</taxon>
    </lineage>
</organism>
<dbReference type="EMBL" id="ADLD01000009">
    <property type="protein sequence ID" value="EHB92836.1"/>
    <property type="molecule type" value="Genomic_DNA"/>
</dbReference>
<evidence type="ECO:0000256" key="1">
    <source>
        <dbReference type="SAM" id="MobiDB-lite"/>
    </source>
</evidence>
<sequence length="363" mass="40917">MLRSRIQDLLRSLFSFSRRERKRVLLLLPLLVALCLLFARLGKPRFEKSFTLYSDRVLDSVQANIHTGISDNFAEKFFSSGKSPQSGKSREPRRDSLFTFDPNTATLEQLIRLGFSPKQARVILNYRDAGAVFRHKEDFARCYTVSTEKFAELAPYIRIDQTYSAVEQNPHTVRAGNRQENKPETDTAPDTNRSSPRPDTAPVPIPAGSNPDASPTPLRDKRDEQSRHAGPIELNSADSAALVSIRGIGPLTAGRIIRYRNALGGFASVSQLQEVTGMTDRNYQMILQQIFVDCSKIQKIDINFASPKRMQGHPYLPPKALNRILKFRQLKGGWSDTGDLIEQHILSAEEAERLEPYLCFGTH</sequence>
<dbReference type="Gene3D" id="1.10.150.280">
    <property type="entry name" value="AF1531-like domain"/>
    <property type="match status" value="1"/>
</dbReference>
<dbReference type="InterPro" id="IPR010994">
    <property type="entry name" value="RuvA_2-like"/>
</dbReference>
<feature type="region of interest" description="Disordered" evidence="1">
    <location>
        <begin position="172"/>
        <end position="226"/>
    </location>
</feature>
<comment type="caution">
    <text evidence="2">The sequence shown here is derived from an EMBL/GenBank/DDBJ whole genome shotgun (WGS) entry which is preliminary data.</text>
</comment>
<dbReference type="PANTHER" id="PTHR21180:SF32">
    <property type="entry name" value="ENDONUCLEASE_EXONUCLEASE_PHOSPHATASE FAMILY DOMAIN-CONTAINING PROTEIN 1"/>
    <property type="match status" value="1"/>
</dbReference>
<dbReference type="Pfam" id="PF12836">
    <property type="entry name" value="HHH_3"/>
    <property type="match status" value="3"/>
</dbReference>
<dbReference type="InterPro" id="IPR051675">
    <property type="entry name" value="Endo/Exo/Phosphatase_dom_1"/>
</dbReference>
<dbReference type="HOGENOM" id="CLU_077104_0_2_10"/>